<evidence type="ECO:0000313" key="3">
    <source>
        <dbReference type="Proteomes" id="UP000315677"/>
    </source>
</evidence>
<dbReference type="AlphaFoldDB" id="A0A543DKP4"/>
<dbReference type="Proteomes" id="UP000315677">
    <property type="component" value="Unassembled WGS sequence"/>
</dbReference>
<dbReference type="RefSeq" id="WP_142058377.1">
    <property type="nucleotide sequence ID" value="NZ_VFPA01000003.1"/>
</dbReference>
<name>A0A543DKP4_9PSEU</name>
<dbReference type="PANTHER" id="PTHR43539">
    <property type="entry name" value="FLAVIN-BINDING MONOOXYGENASE-LIKE PROTEIN (AFU_ORTHOLOGUE AFUA_4G09220)"/>
    <property type="match status" value="1"/>
</dbReference>
<proteinExistence type="predicted"/>
<sequence>MTALRDAARHSADVVVIGGGQAGLAAGYFLRRAKADFAILDAQTGPGGAWRHGWESLRLFSPARYSPLPGWWMPEQAGEPFPTAGHVRGYLADYESRHDLPVHHNVAVEQVVARGEQFEVRAPQQTWRARAVISATGSWRCPHLPRYPGWDLFGGRQLHTVSYRGPAPFAGQRVVVVGGGNSAAQILAEVSTVADTTWATARPPRFLPDDVDGRVLFDLATQRALAARHGEPSAGVAGLGDIVMVPPVLAARGRGVLRAEPMFQRLTPEGIAWSDGRVQRADAIIWCTGFRPDLRHLDTLQLSIAATGVPRTEGTRSIDHPRLHLLSYGDWTGTASATLIGAGRTAKAAITQVLSDLHTMTDARSAN</sequence>
<dbReference type="GO" id="GO:0004497">
    <property type="term" value="F:monooxygenase activity"/>
    <property type="evidence" value="ECO:0007669"/>
    <property type="project" value="TreeGrafter"/>
</dbReference>
<dbReference type="Gene3D" id="3.50.50.60">
    <property type="entry name" value="FAD/NAD(P)-binding domain"/>
    <property type="match status" value="1"/>
</dbReference>
<evidence type="ECO:0000256" key="1">
    <source>
        <dbReference type="ARBA" id="ARBA00023002"/>
    </source>
</evidence>
<dbReference type="NCBIfam" id="NF040505">
    <property type="entry name" value="ArsO_flavin_mono"/>
    <property type="match status" value="1"/>
</dbReference>
<accession>A0A543DKP4</accession>
<protein>
    <submittedName>
        <fullName evidence="2">Pyridine nucleotide-disulfide oxidoreductase</fullName>
    </submittedName>
</protein>
<dbReference type="OrthoDB" id="178899at2"/>
<dbReference type="EMBL" id="VFPA01000003">
    <property type="protein sequence ID" value="TQM09903.1"/>
    <property type="molecule type" value="Genomic_DNA"/>
</dbReference>
<dbReference type="GO" id="GO:0050660">
    <property type="term" value="F:flavin adenine dinucleotide binding"/>
    <property type="evidence" value="ECO:0007669"/>
    <property type="project" value="TreeGrafter"/>
</dbReference>
<dbReference type="PRINTS" id="PR00469">
    <property type="entry name" value="PNDRDTASEII"/>
</dbReference>
<dbReference type="PRINTS" id="PR00368">
    <property type="entry name" value="FADPNR"/>
</dbReference>
<keyword evidence="1" id="KW-0560">Oxidoreductase</keyword>
<comment type="caution">
    <text evidence="2">The sequence shown here is derived from an EMBL/GenBank/DDBJ whole genome shotgun (WGS) entry which is preliminary data.</text>
</comment>
<keyword evidence="3" id="KW-1185">Reference proteome</keyword>
<organism evidence="2 3">
    <name type="scientific">Pseudonocardia kunmingensis</name>
    <dbReference type="NCBI Taxonomy" id="630975"/>
    <lineage>
        <taxon>Bacteria</taxon>
        <taxon>Bacillati</taxon>
        <taxon>Actinomycetota</taxon>
        <taxon>Actinomycetes</taxon>
        <taxon>Pseudonocardiales</taxon>
        <taxon>Pseudonocardiaceae</taxon>
        <taxon>Pseudonocardia</taxon>
    </lineage>
</organism>
<gene>
    <name evidence="2" type="ORF">FB558_5679</name>
</gene>
<dbReference type="InterPro" id="IPR036188">
    <property type="entry name" value="FAD/NAD-bd_sf"/>
</dbReference>
<dbReference type="InterPro" id="IPR050982">
    <property type="entry name" value="Auxin_biosynth/cation_transpt"/>
</dbReference>
<reference evidence="2 3" key="1">
    <citation type="submission" date="2019-06" db="EMBL/GenBank/DDBJ databases">
        <title>Sequencing the genomes of 1000 actinobacteria strains.</title>
        <authorList>
            <person name="Klenk H.-P."/>
        </authorList>
    </citation>
    <scope>NUCLEOTIDE SEQUENCE [LARGE SCALE GENOMIC DNA]</scope>
    <source>
        <strain evidence="2 3">DSM 45301</strain>
    </source>
</reference>
<evidence type="ECO:0000313" key="2">
    <source>
        <dbReference type="EMBL" id="TQM09903.1"/>
    </source>
</evidence>
<dbReference type="PANTHER" id="PTHR43539:SF78">
    <property type="entry name" value="FLAVIN-CONTAINING MONOOXYGENASE"/>
    <property type="match status" value="1"/>
</dbReference>
<dbReference type="SUPFAM" id="SSF51905">
    <property type="entry name" value="FAD/NAD(P)-binding domain"/>
    <property type="match status" value="2"/>
</dbReference>
<dbReference type="Pfam" id="PF13738">
    <property type="entry name" value="Pyr_redox_3"/>
    <property type="match status" value="1"/>
</dbReference>